<feature type="transmembrane region" description="Helical" evidence="4">
    <location>
        <begin position="306"/>
        <end position="328"/>
    </location>
</feature>
<dbReference type="InterPro" id="IPR011701">
    <property type="entry name" value="MFS"/>
</dbReference>
<dbReference type="PROSITE" id="PS50850">
    <property type="entry name" value="MFS"/>
    <property type="match status" value="1"/>
</dbReference>
<keyword evidence="2 4" id="KW-1133">Transmembrane helix</keyword>
<evidence type="ECO:0000256" key="2">
    <source>
        <dbReference type="ARBA" id="ARBA00022989"/>
    </source>
</evidence>
<sequence length="399" mass="40667">MSSTPSAAVVLAATLTVQSLVAMALLTLPVVAPSVAESLGISAAYVGLYIALAYAGAMMASLLAGGAVRRFGAIRSSQIGLLLCGAGVTLCTIESPVAMAIGAVMVGMGYGPITPSSSHLLVKSTPAHRMSLVFSIKQTGVPLGGVLAGVIVPSLAEAASWQWAFLGVAAANVLCAIAIQPLCAALDADKDIKQRISVGNGLAGPLRLVFSQRSLTVLAAVSFLFSIAQLSLTTYLVTFLHEDLGMGLIAAGFILAMAQAAGVAGRLLWGYVADRFLGPSNMLAVLAILIALCGIATALLQYTDSMLLLIVVLSVFGSSAVGWNGVYLAEVARQAPKGQASMATGGTLAMTFLGVVIGPPLFGLVAGSFGSYSLAYATLIVPAGLCLWLLLRYRSAFIA</sequence>
<organism evidence="6 7">
    <name type="scientific">Pollutimonas subterranea</name>
    <dbReference type="NCBI Taxonomy" id="2045210"/>
    <lineage>
        <taxon>Bacteria</taxon>
        <taxon>Pseudomonadati</taxon>
        <taxon>Pseudomonadota</taxon>
        <taxon>Betaproteobacteria</taxon>
        <taxon>Burkholderiales</taxon>
        <taxon>Alcaligenaceae</taxon>
        <taxon>Pollutimonas</taxon>
    </lineage>
</organism>
<dbReference type="AlphaFoldDB" id="A0A2N4U726"/>
<evidence type="ECO:0000256" key="4">
    <source>
        <dbReference type="SAM" id="Phobius"/>
    </source>
</evidence>
<dbReference type="SUPFAM" id="SSF103473">
    <property type="entry name" value="MFS general substrate transporter"/>
    <property type="match status" value="1"/>
</dbReference>
<proteinExistence type="predicted"/>
<dbReference type="InterPro" id="IPR020846">
    <property type="entry name" value="MFS_dom"/>
</dbReference>
<feature type="transmembrane region" description="Helical" evidence="4">
    <location>
        <begin position="374"/>
        <end position="391"/>
    </location>
</feature>
<dbReference type="Proteomes" id="UP000234190">
    <property type="component" value="Unassembled WGS sequence"/>
</dbReference>
<keyword evidence="7" id="KW-1185">Reference proteome</keyword>
<dbReference type="PANTHER" id="PTHR23527:SF1">
    <property type="entry name" value="BLL3282 PROTEIN"/>
    <property type="match status" value="1"/>
</dbReference>
<evidence type="ECO:0000256" key="1">
    <source>
        <dbReference type="ARBA" id="ARBA00022692"/>
    </source>
</evidence>
<evidence type="ECO:0000313" key="6">
    <source>
        <dbReference type="EMBL" id="PLC50821.1"/>
    </source>
</evidence>
<name>A0A2N4U726_9BURK</name>
<dbReference type="GO" id="GO:0022857">
    <property type="term" value="F:transmembrane transporter activity"/>
    <property type="evidence" value="ECO:0007669"/>
    <property type="project" value="InterPro"/>
</dbReference>
<dbReference type="InterPro" id="IPR036259">
    <property type="entry name" value="MFS_trans_sf"/>
</dbReference>
<dbReference type="EMBL" id="PDNW01000004">
    <property type="protein sequence ID" value="PLC50821.1"/>
    <property type="molecule type" value="Genomic_DNA"/>
</dbReference>
<feature type="transmembrane region" description="Helical" evidence="4">
    <location>
        <begin position="163"/>
        <end position="186"/>
    </location>
</feature>
<keyword evidence="1 4" id="KW-0812">Transmembrane</keyword>
<dbReference type="InterPro" id="IPR052952">
    <property type="entry name" value="MFS-Transporter"/>
</dbReference>
<feature type="transmembrane region" description="Helical" evidence="4">
    <location>
        <begin position="244"/>
        <end position="269"/>
    </location>
</feature>
<feature type="domain" description="Major facilitator superfamily (MFS) profile" evidence="5">
    <location>
        <begin position="8"/>
        <end position="395"/>
    </location>
</feature>
<keyword evidence="3 4" id="KW-0472">Membrane</keyword>
<reference evidence="6 7" key="1">
    <citation type="submission" date="2017-10" db="EMBL/GenBank/DDBJ databases">
        <title>Two draft genome sequences of Pusillimonas sp. strains isolated from a nitrate- and radionuclide-contaminated groundwater in Russia.</title>
        <authorList>
            <person name="Grouzdev D.S."/>
            <person name="Tourova T.P."/>
            <person name="Goeva M.A."/>
            <person name="Babich T.L."/>
            <person name="Sokolova D.S."/>
            <person name="Abdullin R."/>
            <person name="Poltaraus A.B."/>
            <person name="Toshchakov S.V."/>
            <person name="Nazina T.N."/>
        </authorList>
    </citation>
    <scope>NUCLEOTIDE SEQUENCE [LARGE SCALE GENOMIC DNA]</scope>
    <source>
        <strain evidence="6 7">JR1/69-3-13</strain>
    </source>
</reference>
<feature type="transmembrane region" description="Helical" evidence="4">
    <location>
        <begin position="46"/>
        <end position="68"/>
    </location>
</feature>
<gene>
    <name evidence="6" type="ORF">CR159_06810</name>
</gene>
<feature type="transmembrane region" description="Helical" evidence="4">
    <location>
        <begin position="340"/>
        <end position="362"/>
    </location>
</feature>
<feature type="transmembrane region" description="Helical" evidence="4">
    <location>
        <begin position="80"/>
        <end position="110"/>
    </location>
</feature>
<protein>
    <submittedName>
        <fullName evidence="6">MFS transporter</fullName>
    </submittedName>
</protein>
<dbReference type="Pfam" id="PF07690">
    <property type="entry name" value="MFS_1"/>
    <property type="match status" value="1"/>
</dbReference>
<evidence type="ECO:0000313" key="7">
    <source>
        <dbReference type="Proteomes" id="UP000234190"/>
    </source>
</evidence>
<feature type="transmembrane region" description="Helical" evidence="4">
    <location>
        <begin position="281"/>
        <end position="300"/>
    </location>
</feature>
<dbReference type="RefSeq" id="WP_102073366.1">
    <property type="nucleotide sequence ID" value="NZ_PDNW01000004.1"/>
</dbReference>
<evidence type="ECO:0000256" key="3">
    <source>
        <dbReference type="ARBA" id="ARBA00023136"/>
    </source>
</evidence>
<dbReference type="PANTHER" id="PTHR23527">
    <property type="entry name" value="BLL3282 PROTEIN"/>
    <property type="match status" value="1"/>
</dbReference>
<dbReference type="Gene3D" id="1.20.1250.20">
    <property type="entry name" value="MFS general substrate transporter like domains"/>
    <property type="match status" value="2"/>
</dbReference>
<dbReference type="OrthoDB" id="8724598at2"/>
<evidence type="ECO:0000259" key="5">
    <source>
        <dbReference type="PROSITE" id="PS50850"/>
    </source>
</evidence>
<comment type="caution">
    <text evidence="6">The sequence shown here is derived from an EMBL/GenBank/DDBJ whole genome shotgun (WGS) entry which is preliminary data.</text>
</comment>
<accession>A0A2N4U726</accession>
<feature type="transmembrane region" description="Helical" evidence="4">
    <location>
        <begin position="215"/>
        <end position="238"/>
    </location>
</feature>